<dbReference type="RefSeq" id="WP_229639412.1">
    <property type="nucleotide sequence ID" value="NZ_JADWDC010000008.1"/>
</dbReference>
<dbReference type="InterPro" id="IPR010261">
    <property type="entry name" value="Tir_chaperone"/>
</dbReference>
<organism evidence="1 2">
    <name type="scientific">Waterburya agarophytonicola KI4</name>
    <dbReference type="NCBI Taxonomy" id="2874699"/>
    <lineage>
        <taxon>Bacteria</taxon>
        <taxon>Bacillati</taxon>
        <taxon>Cyanobacteriota</taxon>
        <taxon>Cyanophyceae</taxon>
        <taxon>Pleurocapsales</taxon>
        <taxon>Hyellaceae</taxon>
        <taxon>Waterburya</taxon>
        <taxon>Waterburya agarophytonicola</taxon>
    </lineage>
</organism>
<dbReference type="Gene3D" id="3.30.1460.10">
    <property type="match status" value="1"/>
</dbReference>
<dbReference type="AlphaFoldDB" id="A0A964BN88"/>
<proteinExistence type="predicted"/>
<evidence type="ECO:0000313" key="1">
    <source>
        <dbReference type="EMBL" id="MCC0176370.1"/>
    </source>
</evidence>
<accession>A0A964BN88</accession>
<dbReference type="Pfam" id="PF05932">
    <property type="entry name" value="CesT"/>
    <property type="match status" value="1"/>
</dbReference>
<protein>
    <submittedName>
        <fullName evidence="1">CesT family type III secretion system chaperone</fullName>
    </submittedName>
</protein>
<name>A0A964BN88_9CYAN</name>
<keyword evidence="2" id="KW-1185">Reference proteome</keyword>
<evidence type="ECO:0000313" key="2">
    <source>
        <dbReference type="Proteomes" id="UP000729733"/>
    </source>
</evidence>
<gene>
    <name evidence="1" type="ORF">I4641_05185</name>
</gene>
<dbReference type="EMBL" id="JADWDC010000008">
    <property type="protein sequence ID" value="MCC0176370.1"/>
    <property type="molecule type" value="Genomic_DNA"/>
</dbReference>
<comment type="caution">
    <text evidence="1">The sequence shown here is derived from an EMBL/GenBank/DDBJ whole genome shotgun (WGS) entry which is preliminary data.</text>
</comment>
<sequence>MKITEISSILEKLFETEDIKHDVEEAWQIKNSEIHLLLLLSQDRTWLRLLTPIATASEAQSLLPQILEDNFEATGEARYAINQNVLWGVYHHRLETLVAEDLESAIASLSSLAEKGLSSSFNKLIEKQIIQIVKAAKAQGQSLEATYQTIDRFYQEGVMGGLDGDPAQRKQFLAAWKMQLDRLWSEVEV</sequence>
<reference evidence="1" key="1">
    <citation type="journal article" date="2021" name="Antonie Van Leeuwenhoek">
        <title>Draft genome and description of Waterburya agarophytonicola gen. nov. sp. nov. (Pleurocapsales, Cyanobacteria): a seaweed symbiont.</title>
        <authorList>
            <person name="Bonthond G."/>
            <person name="Shalygin S."/>
            <person name="Bayer T."/>
            <person name="Weinberger F."/>
        </authorList>
    </citation>
    <scope>NUCLEOTIDE SEQUENCE</scope>
    <source>
        <strain evidence="1">KI4</strain>
    </source>
</reference>
<dbReference type="SUPFAM" id="SSF69635">
    <property type="entry name" value="Type III secretory system chaperone-like"/>
    <property type="match status" value="1"/>
</dbReference>
<dbReference type="Proteomes" id="UP000729733">
    <property type="component" value="Unassembled WGS sequence"/>
</dbReference>
<dbReference type="GO" id="GO:0030254">
    <property type="term" value="P:protein secretion by the type III secretion system"/>
    <property type="evidence" value="ECO:0007669"/>
    <property type="project" value="InterPro"/>
</dbReference>